<organism evidence="2 3">
    <name type="scientific">Claveliimonas bilis</name>
    <dbReference type="NCBI Taxonomy" id="3028070"/>
    <lineage>
        <taxon>Bacteria</taxon>
        <taxon>Bacillati</taxon>
        <taxon>Bacillota</taxon>
        <taxon>Clostridia</taxon>
        <taxon>Lachnospirales</taxon>
        <taxon>Lachnospiraceae</taxon>
        <taxon>Claveliimonas</taxon>
    </lineage>
</organism>
<keyword evidence="3" id="KW-1185">Reference proteome</keyword>
<gene>
    <name evidence="2" type="ORF">Lac1_12000</name>
</gene>
<dbReference type="Proteomes" id="UP001305815">
    <property type="component" value="Chromosome"/>
</dbReference>
<keyword evidence="1" id="KW-0812">Transmembrane</keyword>
<evidence type="ECO:0000313" key="2">
    <source>
        <dbReference type="EMBL" id="BDZ77017.1"/>
    </source>
</evidence>
<dbReference type="RefSeq" id="WP_316266655.1">
    <property type="nucleotide sequence ID" value="NZ_AP027742.1"/>
</dbReference>
<evidence type="ECO:0000256" key="1">
    <source>
        <dbReference type="SAM" id="Phobius"/>
    </source>
</evidence>
<evidence type="ECO:0000313" key="3">
    <source>
        <dbReference type="Proteomes" id="UP001305815"/>
    </source>
</evidence>
<proteinExistence type="predicted"/>
<feature type="transmembrane region" description="Helical" evidence="1">
    <location>
        <begin position="133"/>
        <end position="155"/>
    </location>
</feature>
<protein>
    <submittedName>
        <fullName evidence="2">Uncharacterized protein</fullName>
    </submittedName>
</protein>
<sequence length="189" mass="21624">MAKSKLVQTNEVRQKQFVGYEYKELTAESSQASFLIDGYENFGWELDENLLERSSAKYTAGKKAVIRLKRNRKIVNKAELTRLQRNFEACVEDIKTLEKSKTSQATAYALILAVIGTVFMGGSTFAVTAQPPHIALCIVLAVPGFLGWIFPYFLYRRILRKRTEEVAPLIEEKYEEIYELCEKGNRLLV</sequence>
<accession>A0ABN6YV16</accession>
<keyword evidence="1" id="KW-1133">Transmembrane helix</keyword>
<feature type="transmembrane region" description="Helical" evidence="1">
    <location>
        <begin position="105"/>
        <end position="127"/>
    </location>
</feature>
<name>A0ABN6YV16_9FIRM</name>
<keyword evidence="1" id="KW-0472">Membrane</keyword>
<dbReference type="EMBL" id="AP027742">
    <property type="protein sequence ID" value="BDZ77017.1"/>
    <property type="molecule type" value="Genomic_DNA"/>
</dbReference>
<reference evidence="3" key="1">
    <citation type="journal article" date="2023" name="Int. J. Syst. Evol. Microbiol.">
        <title>Claveliimonas bilis gen. nov., sp. nov., deoxycholic acid-producing bacteria isolated from human faeces, and reclassification of Sellimonas monacensis Zenner et al. 2021 as Claveliimonas monacensis comb. nov.</title>
        <authorList>
            <person name="Hisatomi A."/>
            <person name="Kastawa N.W.E.P.G."/>
            <person name="Song I."/>
            <person name="Ohkuma M."/>
            <person name="Fukiya S."/>
            <person name="Sakamoto M."/>
        </authorList>
    </citation>
    <scope>NUCLEOTIDE SEQUENCE [LARGE SCALE GENOMIC DNA]</scope>
    <source>
        <strain evidence="3">12BBH14</strain>
    </source>
</reference>